<dbReference type="InterPro" id="IPR027434">
    <property type="entry name" value="Homing_endonucl"/>
</dbReference>
<dbReference type="Gene3D" id="1.20.210.10">
    <property type="entry name" value="Cytochrome c oxidase-like, subunit I domain"/>
    <property type="match status" value="2"/>
</dbReference>
<dbReference type="GO" id="GO:0005739">
    <property type="term" value="C:mitochondrion"/>
    <property type="evidence" value="ECO:0007669"/>
    <property type="project" value="UniProtKB-ARBA"/>
</dbReference>
<dbReference type="Pfam" id="PF07460">
    <property type="entry name" value="NUMOD3"/>
    <property type="match status" value="1"/>
</dbReference>
<dbReference type="AlphaFoldDB" id="A0A8H7VKA4"/>
<dbReference type="GO" id="GO:0004129">
    <property type="term" value="F:cytochrome-c oxidase activity"/>
    <property type="evidence" value="ECO:0007669"/>
    <property type="project" value="InterPro"/>
</dbReference>
<dbReference type="InterPro" id="IPR035901">
    <property type="entry name" value="GIY-YIG_endonuc_sf"/>
</dbReference>
<dbReference type="NCBIfam" id="TIGR01453">
    <property type="entry name" value="grpIintron_endo"/>
    <property type="match status" value="1"/>
</dbReference>
<feature type="chain" id="PRO_5034623974" description="Cytochrome-c oxidase" evidence="13">
    <location>
        <begin position="38"/>
        <end position="853"/>
    </location>
</feature>
<keyword evidence="10 12" id="KW-1133">Transmembrane helix</keyword>
<comment type="similarity">
    <text evidence="2">In the C-terminal section; belongs to the LAGLIDADG endonuclease family.</text>
</comment>
<evidence type="ECO:0000259" key="15">
    <source>
        <dbReference type="PROSITE" id="PS50855"/>
    </source>
</evidence>
<dbReference type="GO" id="GO:0006314">
    <property type="term" value="P:intron homing"/>
    <property type="evidence" value="ECO:0007669"/>
    <property type="project" value="UniProtKB-KW"/>
</dbReference>
<keyword evidence="13" id="KW-0732">Signal</keyword>
<keyword evidence="6" id="KW-0540">Nuclease</keyword>
<accession>A0A8H7VKA4</accession>
<keyword evidence="8" id="KW-0378">Hydrolase</keyword>
<dbReference type="Proteomes" id="UP000646827">
    <property type="component" value="Unassembled WGS sequence"/>
</dbReference>
<feature type="signal peptide" evidence="13">
    <location>
        <begin position="1"/>
        <end position="37"/>
    </location>
</feature>
<dbReference type="Pfam" id="PF07453">
    <property type="entry name" value="NUMOD1"/>
    <property type="match status" value="1"/>
</dbReference>
<evidence type="ECO:0000256" key="13">
    <source>
        <dbReference type="SAM" id="SignalP"/>
    </source>
</evidence>
<comment type="caution">
    <text evidence="16">The sequence shown here is derived from an EMBL/GenBank/DDBJ whole genome shotgun (WGS) entry which is preliminary data.</text>
</comment>
<feature type="transmembrane region" description="Helical" evidence="12">
    <location>
        <begin position="330"/>
        <end position="356"/>
    </location>
</feature>
<dbReference type="CDD" id="cd10445">
    <property type="entry name" value="GIY-YIG_bI1_like"/>
    <property type="match status" value="1"/>
</dbReference>
<dbReference type="SUPFAM" id="SSF82771">
    <property type="entry name" value="GIY-YIG endonuclease"/>
    <property type="match status" value="1"/>
</dbReference>
<evidence type="ECO:0000256" key="4">
    <source>
        <dbReference type="ARBA" id="ARBA00010468"/>
    </source>
</evidence>
<keyword evidence="7" id="KW-0255">Endonuclease</keyword>
<proteinExistence type="inferred from homology"/>
<comment type="similarity">
    <text evidence="3">To endonucleases of group I introns of fungi and phage.</text>
</comment>
<organism evidence="16 17">
    <name type="scientific">Circinella minor</name>
    <dbReference type="NCBI Taxonomy" id="1195481"/>
    <lineage>
        <taxon>Eukaryota</taxon>
        <taxon>Fungi</taxon>
        <taxon>Fungi incertae sedis</taxon>
        <taxon>Mucoromycota</taxon>
        <taxon>Mucoromycotina</taxon>
        <taxon>Mucoromycetes</taxon>
        <taxon>Mucorales</taxon>
        <taxon>Lichtheimiaceae</taxon>
        <taxon>Circinella</taxon>
    </lineage>
</organism>
<feature type="domain" description="GIY-YIG" evidence="14">
    <location>
        <begin position="556"/>
        <end position="644"/>
    </location>
</feature>
<feature type="transmembrane region" description="Helical" evidence="12">
    <location>
        <begin position="487"/>
        <end position="510"/>
    </location>
</feature>
<dbReference type="InterPro" id="IPR003611">
    <property type="entry name" value="NUMOD3"/>
</dbReference>
<dbReference type="SUPFAM" id="SSF81442">
    <property type="entry name" value="Cytochrome c oxidase subunit I-like"/>
    <property type="match status" value="2"/>
</dbReference>
<evidence type="ECO:0000256" key="5">
    <source>
        <dbReference type="ARBA" id="ARBA00022692"/>
    </source>
</evidence>
<dbReference type="GO" id="GO:0004519">
    <property type="term" value="F:endonuclease activity"/>
    <property type="evidence" value="ECO:0007669"/>
    <property type="project" value="UniProtKB-KW"/>
</dbReference>
<evidence type="ECO:0000256" key="9">
    <source>
        <dbReference type="ARBA" id="ARBA00022886"/>
    </source>
</evidence>
<evidence type="ECO:0000256" key="1">
    <source>
        <dbReference type="ARBA" id="ARBA00004141"/>
    </source>
</evidence>
<dbReference type="InterPro" id="IPR036927">
    <property type="entry name" value="Cyt_c_oxase-like_su1_sf"/>
</dbReference>
<dbReference type="InterPro" id="IPR000305">
    <property type="entry name" value="GIY-YIG_endonuc"/>
</dbReference>
<feature type="transmembrane region" description="Helical" evidence="12">
    <location>
        <begin position="451"/>
        <end position="475"/>
    </location>
</feature>
<dbReference type="EMBL" id="JAEPRB010000279">
    <property type="protein sequence ID" value="KAG2217704.1"/>
    <property type="molecule type" value="Genomic_DNA"/>
</dbReference>
<dbReference type="GO" id="GO:0020037">
    <property type="term" value="F:heme binding"/>
    <property type="evidence" value="ECO:0007669"/>
    <property type="project" value="InterPro"/>
</dbReference>
<keyword evidence="5 12" id="KW-0812">Transmembrane</keyword>
<evidence type="ECO:0000259" key="14">
    <source>
        <dbReference type="PROSITE" id="PS50164"/>
    </source>
</evidence>
<dbReference type="InterPro" id="IPR004860">
    <property type="entry name" value="LAGLIDADG_dom"/>
</dbReference>
<dbReference type="Gene3D" id="3.40.1440.10">
    <property type="entry name" value="GIY-YIG endonuclease"/>
    <property type="match status" value="1"/>
</dbReference>
<dbReference type="Gene3D" id="3.10.28.10">
    <property type="entry name" value="Homing endonucleases"/>
    <property type="match status" value="1"/>
</dbReference>
<dbReference type="Pfam" id="PF00961">
    <property type="entry name" value="LAGLIDADG_1"/>
    <property type="match status" value="1"/>
</dbReference>
<evidence type="ECO:0000256" key="8">
    <source>
        <dbReference type="ARBA" id="ARBA00022801"/>
    </source>
</evidence>
<dbReference type="SMART" id="SM00497">
    <property type="entry name" value="IENR1"/>
    <property type="match status" value="2"/>
</dbReference>
<dbReference type="InterPro" id="IPR006350">
    <property type="entry name" value="Intron_endoG1"/>
</dbReference>
<feature type="transmembrane region" description="Helical" evidence="12">
    <location>
        <begin position="415"/>
        <end position="439"/>
    </location>
</feature>
<keyword evidence="17" id="KW-1185">Reference proteome</keyword>
<evidence type="ECO:0000256" key="12">
    <source>
        <dbReference type="SAM" id="Phobius"/>
    </source>
</evidence>
<evidence type="ECO:0000256" key="2">
    <source>
        <dbReference type="ARBA" id="ARBA00009332"/>
    </source>
</evidence>
<reference evidence="16 17" key="1">
    <citation type="submission" date="2020-12" db="EMBL/GenBank/DDBJ databases">
        <title>Metabolic potential, ecology and presence of endohyphal bacteria is reflected in genomic diversity of Mucoromycotina.</title>
        <authorList>
            <person name="Muszewska A."/>
            <person name="Okrasinska A."/>
            <person name="Steczkiewicz K."/>
            <person name="Drgas O."/>
            <person name="Orlowska M."/>
            <person name="Perlinska-Lenart U."/>
            <person name="Aleksandrzak-Piekarczyk T."/>
            <person name="Szatraj K."/>
            <person name="Zielenkiewicz U."/>
            <person name="Pilsyk S."/>
            <person name="Malc E."/>
            <person name="Mieczkowski P."/>
            <person name="Kruszewska J.S."/>
            <person name="Biernat P."/>
            <person name="Pawlowska J."/>
        </authorList>
    </citation>
    <scope>NUCLEOTIDE SEQUENCE [LARGE SCALE GENOMIC DNA]</scope>
    <source>
        <strain evidence="16 17">CBS 142.35</strain>
    </source>
</reference>
<dbReference type="PROSITE" id="PS00077">
    <property type="entry name" value="COX1_CUB"/>
    <property type="match status" value="1"/>
</dbReference>
<keyword evidence="9" id="KW-0404">Intron homing</keyword>
<dbReference type="InterPro" id="IPR010896">
    <property type="entry name" value="NUMOD1"/>
</dbReference>
<dbReference type="SUPFAM" id="SSF55608">
    <property type="entry name" value="Homing endonucleases"/>
    <property type="match status" value="2"/>
</dbReference>
<gene>
    <name evidence="16" type="ORF">INT45_000676</name>
</gene>
<dbReference type="OrthoDB" id="5381460at2759"/>
<dbReference type="PANTHER" id="PTHR10422">
    <property type="entry name" value="CYTOCHROME C OXIDASE SUBUNIT 1"/>
    <property type="match status" value="1"/>
</dbReference>
<evidence type="ECO:0000256" key="11">
    <source>
        <dbReference type="ARBA" id="ARBA00023136"/>
    </source>
</evidence>
<evidence type="ECO:0000256" key="7">
    <source>
        <dbReference type="ARBA" id="ARBA00022759"/>
    </source>
</evidence>
<dbReference type="PROSITE" id="PS50164">
    <property type="entry name" value="GIY_YIG"/>
    <property type="match status" value="1"/>
</dbReference>
<sequence>MNWFVPLMIGAPDMAFPRLNNISFWLLPPSLILLVASAFVENGAGTGWTVENGKQSPISNNRAIKHHSMRETPLFGKNYSSIVNPLWINDKLAVKMFLTRGQSAWDKLNYSTLSHQRLNVMQPNDEWFLQWLVGSVSVESKNDMASFRIRDRKTLGSIIIPIFDKYPLLTTKYFNYAKFKKAYSILENSELTVLERNRLLEDLKSTKPAESYISPAWDGVTLPLADANEAHKVMSKPWLVGFVEAEGSFYLVSKDAKRIVHGFGVTQKLDVVVLEAIRHILHISTKVVFKKKYNHHMIDTTNSRAISNVSEYFLNTMKGIASHSGGSVDLAIFSLHLSGISSMLGAMNFITTIINMRAPGMSFHKMPLFVWAVLITAVLLLLSLPVLAGGITMLLTDRNFNTSFYEPAGGGDPLLYQHLFWFFGHPEVYILIIPGFGIVSHVVSTFCGKPIFGYLGMVYAMLSIGVLGFIVWSHHMYTVGLDVDTRAYFTAATMIIAVPTGIKIFSWLATLYGGSIRFTTPMLFALGFLALFTLGGLTVYSDFKEEKSNILSDNRSKAGIYILYNNATDSYYVGSSSNIARRMSSYFSLAYLNHPKNKNMIICRALLKYDFAPFSLMVVEYCSISNLQEREQYWMDILNPEYNVLKHAFSSQGYKHTPESIKLMSQSAVSRVHSEETKESISKATAKENNPFFGKTHTAETLAQIVLSKSLGLVYLYNEYKELTCIFSSLTSFAKLAESNNNSIKRFIDSQDLFRGNWYISYNLLKDSDTPIIEDHTTDEYKELIQTIIECKHIRKAIYVFSPDSILLAKYDGVIEAQKALGISHETIKKYCKTAEVYDDRFIFSYHNLDLVD</sequence>
<protein>
    <recommendedName>
        <fullName evidence="18">Cytochrome-c oxidase</fullName>
    </recommendedName>
</protein>
<dbReference type="SUPFAM" id="SSF64496">
    <property type="entry name" value="DNA-binding domain of intron-encoded endonucleases"/>
    <property type="match status" value="2"/>
</dbReference>
<dbReference type="InterPro" id="IPR023615">
    <property type="entry name" value="Cyt_c_Oxase_su1_BS"/>
</dbReference>
<evidence type="ECO:0008006" key="18">
    <source>
        <dbReference type="Google" id="ProtNLM"/>
    </source>
</evidence>
<evidence type="ECO:0000256" key="3">
    <source>
        <dbReference type="ARBA" id="ARBA00010045"/>
    </source>
</evidence>
<keyword evidence="11 12" id="KW-0472">Membrane</keyword>
<dbReference type="GO" id="GO:0003677">
    <property type="term" value="F:DNA binding"/>
    <property type="evidence" value="ECO:0007669"/>
    <property type="project" value="InterPro"/>
</dbReference>
<evidence type="ECO:0000256" key="6">
    <source>
        <dbReference type="ARBA" id="ARBA00022722"/>
    </source>
</evidence>
<dbReference type="PROSITE" id="PS50855">
    <property type="entry name" value="COX1"/>
    <property type="match status" value="1"/>
</dbReference>
<dbReference type="Pfam" id="PF01541">
    <property type="entry name" value="GIY-YIG"/>
    <property type="match status" value="1"/>
</dbReference>
<dbReference type="Pfam" id="PF00115">
    <property type="entry name" value="COX1"/>
    <property type="match status" value="2"/>
</dbReference>
<name>A0A8H7VKA4_9FUNG</name>
<feature type="domain" description="Cytochrome oxidase subunit I profile" evidence="15">
    <location>
        <begin position="1"/>
        <end position="538"/>
    </location>
</feature>
<evidence type="ECO:0000313" key="17">
    <source>
        <dbReference type="Proteomes" id="UP000646827"/>
    </source>
</evidence>
<dbReference type="SMART" id="SM00465">
    <property type="entry name" value="GIYc"/>
    <property type="match status" value="1"/>
</dbReference>
<comment type="similarity">
    <text evidence="4">In the N-terminal section; belongs to the heme-copper respiratory oxidase family.</text>
</comment>
<feature type="transmembrane region" description="Helical" evidence="12">
    <location>
        <begin position="522"/>
        <end position="540"/>
    </location>
</feature>
<dbReference type="GO" id="GO:0016020">
    <property type="term" value="C:membrane"/>
    <property type="evidence" value="ECO:0007669"/>
    <property type="project" value="UniProtKB-SubCell"/>
</dbReference>
<dbReference type="InterPro" id="IPR000883">
    <property type="entry name" value="Cyt_C_Oxase_1"/>
</dbReference>
<dbReference type="PANTHER" id="PTHR10422:SF18">
    <property type="entry name" value="CYTOCHROME C OXIDASE SUBUNIT 1"/>
    <property type="match status" value="1"/>
</dbReference>
<dbReference type="InterPro" id="IPR003647">
    <property type="entry name" value="Intron_nuc_1_rpt"/>
</dbReference>
<comment type="subcellular location">
    <subcellularLocation>
        <location evidence="1">Membrane</location>
        <topology evidence="1">Multi-pass membrane protein</topology>
    </subcellularLocation>
</comment>
<dbReference type="GO" id="GO:0006123">
    <property type="term" value="P:mitochondrial electron transport, cytochrome c to oxygen"/>
    <property type="evidence" value="ECO:0007669"/>
    <property type="project" value="TreeGrafter"/>
</dbReference>
<evidence type="ECO:0000256" key="10">
    <source>
        <dbReference type="ARBA" id="ARBA00022989"/>
    </source>
</evidence>
<feature type="transmembrane region" description="Helical" evidence="12">
    <location>
        <begin position="368"/>
        <end position="395"/>
    </location>
</feature>
<dbReference type="InterPro" id="IPR023616">
    <property type="entry name" value="Cyt_c_oxase-like_su1_dom"/>
</dbReference>
<dbReference type="PRINTS" id="PR01165">
    <property type="entry name" value="CYCOXIDASEI"/>
</dbReference>
<dbReference type="GO" id="GO:0016787">
    <property type="term" value="F:hydrolase activity"/>
    <property type="evidence" value="ECO:0007669"/>
    <property type="project" value="UniProtKB-KW"/>
</dbReference>
<dbReference type="SMART" id="SM00496">
    <property type="entry name" value="IENR2"/>
    <property type="match status" value="3"/>
</dbReference>
<evidence type="ECO:0000313" key="16">
    <source>
        <dbReference type="EMBL" id="KAG2217704.1"/>
    </source>
</evidence>
<dbReference type="GO" id="GO:0015990">
    <property type="term" value="P:electron transport coupled proton transport"/>
    <property type="evidence" value="ECO:0007669"/>
    <property type="project" value="TreeGrafter"/>
</dbReference>